<evidence type="ECO:0000256" key="5">
    <source>
        <dbReference type="ARBA" id="ARBA00022840"/>
    </source>
</evidence>
<evidence type="ECO:0000256" key="3">
    <source>
        <dbReference type="ARBA" id="ARBA00012737"/>
    </source>
</evidence>
<dbReference type="AlphaFoldDB" id="A0A4V3CVN8"/>
<dbReference type="InterPro" id="IPR006426">
    <property type="entry name" value="Asn_synth_AEB"/>
</dbReference>
<accession>A0A4V3CVN8</accession>
<dbReference type="RefSeq" id="WP_126537890.1">
    <property type="nucleotide sequence ID" value="NZ_BSPM01000009.1"/>
</dbReference>
<organism evidence="9 10">
    <name type="scientific">Oharaeibacter diazotrophicus</name>
    <dbReference type="NCBI Taxonomy" id="1920512"/>
    <lineage>
        <taxon>Bacteria</taxon>
        <taxon>Pseudomonadati</taxon>
        <taxon>Pseudomonadota</taxon>
        <taxon>Alphaproteobacteria</taxon>
        <taxon>Hyphomicrobiales</taxon>
        <taxon>Pleomorphomonadaceae</taxon>
        <taxon>Oharaeibacter</taxon>
    </lineage>
</organism>
<comment type="pathway">
    <text evidence="1">Amino-acid biosynthesis; L-asparagine biosynthesis; L-asparagine from L-aspartate (L-Gln route): step 1/1.</text>
</comment>
<protein>
    <recommendedName>
        <fullName evidence="3">asparagine synthase (glutamine-hydrolyzing)</fullName>
        <ecNumber evidence="3">6.3.5.4</ecNumber>
    </recommendedName>
</protein>
<proteinExistence type="inferred from homology"/>
<name>A0A4V3CVN8_9HYPH</name>
<keyword evidence="4" id="KW-0547">Nucleotide-binding</keyword>
<evidence type="ECO:0000256" key="4">
    <source>
        <dbReference type="ARBA" id="ARBA00022741"/>
    </source>
</evidence>
<reference evidence="9 10" key="1">
    <citation type="submission" date="2019-03" db="EMBL/GenBank/DDBJ databases">
        <title>Genomic Encyclopedia of Type Strains, Phase IV (KMG-IV): sequencing the most valuable type-strain genomes for metagenomic binning, comparative biology and taxonomic classification.</title>
        <authorList>
            <person name="Goeker M."/>
        </authorList>
    </citation>
    <scope>NUCLEOTIDE SEQUENCE [LARGE SCALE GENOMIC DNA]</scope>
    <source>
        <strain evidence="9 10">DSM 102969</strain>
    </source>
</reference>
<comment type="similarity">
    <text evidence="2">Belongs to the asparagine synthetase family.</text>
</comment>
<dbReference type="GO" id="GO:0005524">
    <property type="term" value="F:ATP binding"/>
    <property type="evidence" value="ECO:0007669"/>
    <property type="project" value="UniProtKB-KW"/>
</dbReference>
<evidence type="ECO:0000259" key="8">
    <source>
        <dbReference type="Pfam" id="PF13537"/>
    </source>
</evidence>
<dbReference type="InterPro" id="IPR051786">
    <property type="entry name" value="ASN_synthetase/amidase"/>
</dbReference>
<dbReference type="SUPFAM" id="SSF56235">
    <property type="entry name" value="N-terminal nucleophile aminohydrolases (Ntn hydrolases)"/>
    <property type="match status" value="1"/>
</dbReference>
<dbReference type="Proteomes" id="UP000294547">
    <property type="component" value="Unassembled WGS sequence"/>
</dbReference>
<dbReference type="GO" id="GO:0005829">
    <property type="term" value="C:cytosol"/>
    <property type="evidence" value="ECO:0007669"/>
    <property type="project" value="TreeGrafter"/>
</dbReference>
<evidence type="ECO:0000256" key="6">
    <source>
        <dbReference type="ARBA" id="ARBA00048741"/>
    </source>
</evidence>
<evidence type="ECO:0000256" key="1">
    <source>
        <dbReference type="ARBA" id="ARBA00005187"/>
    </source>
</evidence>
<dbReference type="SUPFAM" id="SSF52402">
    <property type="entry name" value="Adenine nucleotide alpha hydrolases-like"/>
    <property type="match status" value="1"/>
</dbReference>
<evidence type="ECO:0000313" key="9">
    <source>
        <dbReference type="EMBL" id="TDP83168.1"/>
    </source>
</evidence>
<keyword evidence="10" id="KW-1185">Reference proteome</keyword>
<dbReference type="Pfam" id="PF00733">
    <property type="entry name" value="Asn_synthase"/>
    <property type="match status" value="1"/>
</dbReference>
<dbReference type="EMBL" id="SNXY01000009">
    <property type="protein sequence ID" value="TDP83168.1"/>
    <property type="molecule type" value="Genomic_DNA"/>
</dbReference>
<feature type="domain" description="Asparagine synthetase" evidence="7">
    <location>
        <begin position="221"/>
        <end position="581"/>
    </location>
</feature>
<comment type="catalytic activity">
    <reaction evidence="6">
        <text>L-aspartate + L-glutamine + ATP + H2O = L-asparagine + L-glutamate + AMP + diphosphate + H(+)</text>
        <dbReference type="Rhea" id="RHEA:12228"/>
        <dbReference type="ChEBI" id="CHEBI:15377"/>
        <dbReference type="ChEBI" id="CHEBI:15378"/>
        <dbReference type="ChEBI" id="CHEBI:29985"/>
        <dbReference type="ChEBI" id="CHEBI:29991"/>
        <dbReference type="ChEBI" id="CHEBI:30616"/>
        <dbReference type="ChEBI" id="CHEBI:33019"/>
        <dbReference type="ChEBI" id="CHEBI:58048"/>
        <dbReference type="ChEBI" id="CHEBI:58359"/>
        <dbReference type="ChEBI" id="CHEBI:456215"/>
        <dbReference type="EC" id="6.3.5.4"/>
    </reaction>
</comment>
<dbReference type="InterPro" id="IPR001962">
    <property type="entry name" value="Asn_synthase"/>
</dbReference>
<dbReference type="OrthoDB" id="9763290at2"/>
<dbReference type="InterPro" id="IPR029055">
    <property type="entry name" value="Ntn_hydrolases_N"/>
</dbReference>
<dbReference type="Gene3D" id="3.60.20.10">
    <property type="entry name" value="Glutamine Phosphoribosylpyrophosphate, subunit 1, domain 1"/>
    <property type="match status" value="1"/>
</dbReference>
<dbReference type="Gene3D" id="3.40.50.620">
    <property type="entry name" value="HUPs"/>
    <property type="match status" value="2"/>
</dbReference>
<dbReference type="PANTHER" id="PTHR43284:SF1">
    <property type="entry name" value="ASPARAGINE SYNTHETASE"/>
    <property type="match status" value="1"/>
</dbReference>
<dbReference type="EC" id="6.3.5.4" evidence="3"/>
<dbReference type="GO" id="GO:0004066">
    <property type="term" value="F:asparagine synthase (glutamine-hydrolyzing) activity"/>
    <property type="evidence" value="ECO:0007669"/>
    <property type="project" value="UniProtKB-EC"/>
</dbReference>
<dbReference type="GO" id="GO:0006529">
    <property type="term" value="P:asparagine biosynthetic process"/>
    <property type="evidence" value="ECO:0007669"/>
    <property type="project" value="InterPro"/>
</dbReference>
<dbReference type="PIRSF" id="PIRSF001589">
    <property type="entry name" value="Asn_synthetase_glu-h"/>
    <property type="match status" value="1"/>
</dbReference>
<dbReference type="Pfam" id="PF13537">
    <property type="entry name" value="GATase_7"/>
    <property type="match status" value="1"/>
</dbReference>
<evidence type="ECO:0000259" key="7">
    <source>
        <dbReference type="Pfam" id="PF00733"/>
    </source>
</evidence>
<evidence type="ECO:0000313" key="10">
    <source>
        <dbReference type="Proteomes" id="UP000294547"/>
    </source>
</evidence>
<gene>
    <name evidence="9" type="ORF">EDD54_3124</name>
</gene>
<dbReference type="InterPro" id="IPR014729">
    <property type="entry name" value="Rossmann-like_a/b/a_fold"/>
</dbReference>
<sequence length="619" mass="66750">MRLICGLVRLDGGAADPAVVRAMAAAMTAPGLVPRLALRADGPAALAVLDFQRHHDAAPFDLPTAADGTWIAADARLDEEGDPADAVLRHGLDLPDRLSGDFAVAAWNPGRRELICARDFVGVRPLAWTHRPGSLFAFASLPKGLVASGVAAGVLDMVALGRLLAETYDTGDRTNYRDVFRLRAGCALLVTPQGVREHRAFDPDPERVGRRRIGHADAAAELRHLVEQAVIRRLPAAGPVATQLSGGLDSSAVAVIAARRLREQGRRLHAFSLLPRDWQTTQDKGEQPYIASVLAQEPDIAWTWFHSLPADDPDFGDPDLLPLPLYLGFVDQSASAAARAGADLLLSGAGGDEGPTYNGSNIYAALLRQGRWGALPSALRASSRRDGLSLPRVVVDRLVRPFVPDWAVALRRRLDGRPPPPRDRRSQALELLRPALRGQVAATLSPDAVWRNRPRDRVEMFVKSYVIGRNDHWSTIAARHGVAHSAPLLDRRIVDFVLSLPLERFLADGFARQPYRTAMTGILPESIRTRPDKSAPTPDAMLNVARVKPGLLAQVAALRGSDAAAQVDVDAVAAIIAAAPDLEEASMLARSGAPAPAHWKRMFQALVALSIARRIDRGS</sequence>
<keyword evidence="5" id="KW-0067">ATP-binding</keyword>
<dbReference type="PANTHER" id="PTHR43284">
    <property type="entry name" value="ASPARAGINE SYNTHETASE (GLUTAMINE-HYDROLYZING)"/>
    <property type="match status" value="1"/>
</dbReference>
<evidence type="ECO:0000256" key="2">
    <source>
        <dbReference type="ARBA" id="ARBA00005752"/>
    </source>
</evidence>
<dbReference type="InterPro" id="IPR017932">
    <property type="entry name" value="GATase_2_dom"/>
</dbReference>
<comment type="caution">
    <text evidence="9">The sequence shown here is derived from an EMBL/GenBank/DDBJ whole genome shotgun (WGS) entry which is preliminary data.</text>
</comment>
<feature type="domain" description="Glutamine amidotransferase type-2" evidence="8">
    <location>
        <begin position="89"/>
        <end position="146"/>
    </location>
</feature>